<keyword evidence="2" id="KW-0472">Membrane</keyword>
<sequence>MIDLRELMEERSAQGAPARDRLEEIQRRIRVRRRRRAAVGAATAVAALAGAGAFVAVLGDQPTRSAPFASGSATPSAGQPTAGPSAVPSPVAGRKVGPFAEYARGYRVVAAGRAPVSAKKVQLTWTVTSTDVQFFSYCPGLPDKHVSLDAEIAINGDPTGVFMNCISELHQDPIRSEAPVSGLNVGDTVTVTYTVTGAQDNGRRLGTIPTRGTLHFAVAEKVPFTAYPLPSRPAALKPPKPDGMADEAGTKVLHSDPADPNRTVSITLPWYQGYEVTLIPQTPGIYRVSINGVSVLDGEVHDYAGGGLNATCQVARGEQGTCVPALRSVKDGENVRVDVTAQHATGPWLTEVRSQRQGSAGHG</sequence>
<organism evidence="3 4">
    <name type="scientific">Micromonospora krabiensis</name>
    <dbReference type="NCBI Taxonomy" id="307121"/>
    <lineage>
        <taxon>Bacteria</taxon>
        <taxon>Bacillati</taxon>
        <taxon>Actinomycetota</taxon>
        <taxon>Actinomycetes</taxon>
        <taxon>Micromonosporales</taxon>
        <taxon>Micromonosporaceae</taxon>
        <taxon>Micromonospora</taxon>
    </lineage>
</organism>
<accession>A0A1C3N939</accession>
<dbReference type="EMBL" id="LT598496">
    <property type="protein sequence ID" value="SBV29056.1"/>
    <property type="molecule type" value="Genomic_DNA"/>
</dbReference>
<dbReference type="OrthoDB" id="3355096at2"/>
<keyword evidence="2" id="KW-0812">Transmembrane</keyword>
<feature type="region of interest" description="Disordered" evidence="1">
    <location>
        <begin position="66"/>
        <end position="90"/>
    </location>
</feature>
<dbReference type="PATRIC" id="fig|307121.4.peg.4718"/>
<keyword evidence="4" id="KW-1185">Reference proteome</keyword>
<feature type="transmembrane region" description="Helical" evidence="2">
    <location>
        <begin position="37"/>
        <end position="58"/>
    </location>
</feature>
<keyword evidence="2" id="KW-1133">Transmembrane helix</keyword>
<evidence type="ECO:0000313" key="3">
    <source>
        <dbReference type="EMBL" id="SBV29056.1"/>
    </source>
</evidence>
<dbReference type="STRING" id="307121.GA0070620_4618"/>
<evidence type="ECO:0000256" key="1">
    <source>
        <dbReference type="SAM" id="MobiDB-lite"/>
    </source>
</evidence>
<evidence type="ECO:0000313" key="4">
    <source>
        <dbReference type="Proteomes" id="UP000199393"/>
    </source>
</evidence>
<gene>
    <name evidence="3" type="ORF">GA0070620_4618</name>
</gene>
<protein>
    <submittedName>
        <fullName evidence="3">Uncharacterized protein</fullName>
    </submittedName>
</protein>
<dbReference type="AlphaFoldDB" id="A0A1C3N939"/>
<dbReference type="Proteomes" id="UP000199393">
    <property type="component" value="Chromosome I"/>
</dbReference>
<evidence type="ECO:0000256" key="2">
    <source>
        <dbReference type="SAM" id="Phobius"/>
    </source>
</evidence>
<name>A0A1C3N939_9ACTN</name>
<reference evidence="4" key="1">
    <citation type="submission" date="2016-06" db="EMBL/GenBank/DDBJ databases">
        <authorList>
            <person name="Varghese N."/>
            <person name="Submissions Spin"/>
        </authorList>
    </citation>
    <scope>NUCLEOTIDE SEQUENCE [LARGE SCALE GENOMIC DNA]</scope>
    <source>
        <strain evidence="4">DSM 45344</strain>
    </source>
</reference>
<proteinExistence type="predicted"/>
<dbReference type="RefSeq" id="WP_091594076.1">
    <property type="nucleotide sequence ID" value="NZ_LT598496.1"/>
</dbReference>